<feature type="domain" description="VWFA" evidence="2">
    <location>
        <begin position="89"/>
        <end position="267"/>
    </location>
</feature>
<dbReference type="PANTHER" id="PTHR37464">
    <property type="entry name" value="BLL2463 PROTEIN"/>
    <property type="match status" value="1"/>
</dbReference>
<reference evidence="3 4" key="1">
    <citation type="submission" date="2016-11" db="EMBL/GenBank/DDBJ databases">
        <authorList>
            <person name="Jaros S."/>
            <person name="Januszkiewicz K."/>
            <person name="Wedrychowicz H."/>
        </authorList>
    </citation>
    <scope>NUCLEOTIDE SEQUENCE [LARGE SCALE GENOMIC DNA]</scope>
    <source>
        <strain evidence="3 4">CGMCC 1.10681</strain>
    </source>
</reference>
<dbReference type="CDD" id="cd00198">
    <property type="entry name" value="vWFA"/>
    <property type="match status" value="1"/>
</dbReference>
<dbReference type="STRING" id="1027249.SAMN05216179_0499"/>
<dbReference type="Pfam" id="PF13519">
    <property type="entry name" value="VWA_2"/>
    <property type="match status" value="1"/>
</dbReference>
<proteinExistence type="predicted"/>
<dbReference type="RefSeq" id="WP_073199316.1">
    <property type="nucleotide sequence ID" value="NZ_FRCZ01000001.1"/>
</dbReference>
<dbReference type="EMBL" id="FRCZ01000001">
    <property type="protein sequence ID" value="SHM57449.1"/>
    <property type="molecule type" value="Genomic_DNA"/>
</dbReference>
<keyword evidence="4" id="KW-1185">Reference proteome</keyword>
<keyword evidence="1" id="KW-1133">Transmembrane helix</keyword>
<evidence type="ECO:0000313" key="3">
    <source>
        <dbReference type="EMBL" id="SHM57449.1"/>
    </source>
</evidence>
<sequence>MGFLAPISFWFLTAIPILLLFYFFKKQFDQQNISSIYLWERTFQEWESDHWWRKLQKNLLLLLQLLILLFLILALTRPYLENESVSGDHLVIVMDTSATMMMEQDGTTRLAEAKEQAEDLVDSLGSGQQVSVIQAGKTPAILATNQTDHNRVREQIRNLEVSYQHQNLEDAIQLATSFLQQGTGEVHIFTDHLTKEHLTDQNLSQPVVVHNRTGVSDNISLQSFGVKQTEDQVAAIVTVANQSSEDTDVALTIRFEDQVLTQVTESISANEEQTVRIDQLPVYDYYQVEIEGDGYLLDNEMHALLPQQQAPSVYIAGEVNPFIEQALLSAGHEITSVTKNENGEYAFPEHQSENIYLLAGVQADQWPSGSKLIMAPATDGPFGVNEKGKLEYGLQQAEESDLLAFTNVQNIYLEQAYPVEDWHGLQPLVQSGEQTILAQGIYQNDPIIFYAFDFQDSDWPLQPDFPILLANSIAGLAESSSLGYYAPLETAKIHFSTMANEASFEALNGEVIKQLELGEREVTMPGKPGIYQLHEITNAGSVQRHFVVQLDPEERTNETADSFSIGVEGEEAMGSKLSKREIWRVFAAIALLILFVEWEVYRRGITSR</sequence>
<organism evidence="3 4">
    <name type="scientific">Gracilibacillus kekensis</name>
    <dbReference type="NCBI Taxonomy" id="1027249"/>
    <lineage>
        <taxon>Bacteria</taxon>
        <taxon>Bacillati</taxon>
        <taxon>Bacillota</taxon>
        <taxon>Bacilli</taxon>
        <taxon>Bacillales</taxon>
        <taxon>Bacillaceae</taxon>
        <taxon>Gracilibacillus</taxon>
    </lineage>
</organism>
<name>A0A1M7JWQ7_9BACI</name>
<gene>
    <name evidence="3" type="ORF">SAMN05216179_0499</name>
</gene>
<dbReference type="Gene3D" id="3.40.50.410">
    <property type="entry name" value="von Willebrand factor, type A domain"/>
    <property type="match status" value="1"/>
</dbReference>
<dbReference type="PROSITE" id="PS50234">
    <property type="entry name" value="VWFA"/>
    <property type="match status" value="1"/>
</dbReference>
<keyword evidence="1" id="KW-0472">Membrane</keyword>
<dbReference type="Proteomes" id="UP000184184">
    <property type="component" value="Unassembled WGS sequence"/>
</dbReference>
<evidence type="ECO:0000259" key="2">
    <source>
        <dbReference type="PROSITE" id="PS50234"/>
    </source>
</evidence>
<dbReference type="SUPFAM" id="SSF53300">
    <property type="entry name" value="vWA-like"/>
    <property type="match status" value="1"/>
</dbReference>
<dbReference type="InterPro" id="IPR024163">
    <property type="entry name" value="Aerotolerance_reg_N"/>
</dbReference>
<dbReference type="Pfam" id="PF07584">
    <property type="entry name" value="BatA"/>
    <property type="match status" value="1"/>
</dbReference>
<dbReference type="OrthoDB" id="9780136at2"/>
<keyword evidence="1" id="KW-0812">Transmembrane</keyword>
<feature type="transmembrane region" description="Helical" evidence="1">
    <location>
        <begin position="59"/>
        <end position="80"/>
    </location>
</feature>
<accession>A0A1M7JWQ7</accession>
<dbReference type="AlphaFoldDB" id="A0A1M7JWQ7"/>
<protein>
    <submittedName>
        <fullName evidence="3">von Willebrand factor type A domain-containing protein</fullName>
    </submittedName>
</protein>
<evidence type="ECO:0000256" key="1">
    <source>
        <dbReference type="SAM" id="Phobius"/>
    </source>
</evidence>
<dbReference type="InterPro" id="IPR036465">
    <property type="entry name" value="vWFA_dom_sf"/>
</dbReference>
<feature type="transmembrane region" description="Helical" evidence="1">
    <location>
        <begin position="582"/>
        <end position="601"/>
    </location>
</feature>
<dbReference type="PANTHER" id="PTHR37464:SF1">
    <property type="entry name" value="BLL2463 PROTEIN"/>
    <property type="match status" value="1"/>
</dbReference>
<evidence type="ECO:0000313" key="4">
    <source>
        <dbReference type="Proteomes" id="UP000184184"/>
    </source>
</evidence>
<feature type="transmembrane region" description="Helical" evidence="1">
    <location>
        <begin position="6"/>
        <end position="24"/>
    </location>
</feature>
<dbReference type="InterPro" id="IPR002035">
    <property type="entry name" value="VWF_A"/>
</dbReference>